<keyword evidence="6" id="KW-0540">Nuclease</keyword>
<feature type="region of interest" description="Disordered" evidence="3">
    <location>
        <begin position="167"/>
        <end position="189"/>
    </location>
</feature>
<evidence type="ECO:0000313" key="6">
    <source>
        <dbReference type="RefSeq" id="XP_015268271.1"/>
    </source>
</evidence>
<dbReference type="Proteomes" id="UP000694871">
    <property type="component" value="Unplaced"/>
</dbReference>
<evidence type="ECO:0000259" key="4">
    <source>
        <dbReference type="Pfam" id="PF09631"/>
    </source>
</evidence>
<comment type="similarity">
    <text evidence="1">Belongs to the SEN15 family.</text>
</comment>
<name>A0ABM1K3I4_GEKJA</name>
<protein>
    <submittedName>
        <fullName evidence="6">tRNA-splicing endonuclease subunit Sen15</fullName>
    </submittedName>
</protein>
<keyword evidence="2" id="KW-0819">tRNA processing</keyword>
<organism evidence="5 6">
    <name type="scientific">Gekko japonicus</name>
    <name type="common">Schlegel's Japanese gecko</name>
    <dbReference type="NCBI Taxonomy" id="146911"/>
    <lineage>
        <taxon>Eukaryota</taxon>
        <taxon>Metazoa</taxon>
        <taxon>Chordata</taxon>
        <taxon>Craniata</taxon>
        <taxon>Vertebrata</taxon>
        <taxon>Euteleostomi</taxon>
        <taxon>Lepidosauria</taxon>
        <taxon>Squamata</taxon>
        <taxon>Bifurcata</taxon>
        <taxon>Gekkota</taxon>
        <taxon>Gekkonidae</taxon>
        <taxon>Gekkoninae</taxon>
        <taxon>Gekko</taxon>
    </lineage>
</organism>
<dbReference type="PANTHER" id="PTHR28582:SF1">
    <property type="entry name" value="TRNA-SPLICING ENDONUCLEASE SUBUNIT SEN15"/>
    <property type="match status" value="1"/>
</dbReference>
<evidence type="ECO:0000256" key="2">
    <source>
        <dbReference type="ARBA" id="ARBA00022694"/>
    </source>
</evidence>
<keyword evidence="6" id="KW-0255">Endonuclease</keyword>
<dbReference type="RefSeq" id="XP_015268271.1">
    <property type="nucleotide sequence ID" value="XM_015412785.1"/>
</dbReference>
<sequence>MEEAPGGSSEARAAESRGFFVEDSGPSDREQQDAPKPGRLELREDWLAAHPTLTRMMSLDVADSGRVYAAFLVYLDLLEARNWHEVSYVGLAEFQLVCLHGREREGDDLQVVVPTPAHVPFSHERMRQIMKRTHTVSDSPMSITLAIVESDSTIVYYKLTDGFVMPDPPDDTEDVDNKQCRKKRKRLLR</sequence>
<keyword evidence="5" id="KW-1185">Reference proteome</keyword>
<dbReference type="GeneID" id="107111759"/>
<reference evidence="6" key="1">
    <citation type="submission" date="2025-08" db="UniProtKB">
        <authorList>
            <consortium name="RefSeq"/>
        </authorList>
    </citation>
    <scope>IDENTIFICATION</scope>
</reference>
<dbReference type="Gene3D" id="3.40.1350.10">
    <property type="match status" value="1"/>
</dbReference>
<feature type="domain" description="tRNA-splicing endonuclease subunit Sen15" evidence="4">
    <location>
        <begin position="72"/>
        <end position="168"/>
    </location>
</feature>
<feature type="compositionally biased region" description="Basic and acidic residues" evidence="3">
    <location>
        <begin position="26"/>
        <end position="41"/>
    </location>
</feature>
<evidence type="ECO:0000256" key="3">
    <source>
        <dbReference type="SAM" id="MobiDB-lite"/>
    </source>
</evidence>
<feature type="compositionally biased region" description="Basic residues" evidence="3">
    <location>
        <begin position="180"/>
        <end position="189"/>
    </location>
</feature>
<dbReference type="InterPro" id="IPR018593">
    <property type="entry name" value="tRNA-endonuc_su_Sen15"/>
</dbReference>
<dbReference type="PANTHER" id="PTHR28582">
    <property type="entry name" value="TRNA-SPLICING ENDONUCLEASE SUBUNIT SEN15"/>
    <property type="match status" value="1"/>
</dbReference>
<dbReference type="InterPro" id="IPR011856">
    <property type="entry name" value="tRNA_endonuc-like_dom_sf"/>
</dbReference>
<evidence type="ECO:0000313" key="5">
    <source>
        <dbReference type="Proteomes" id="UP000694871"/>
    </source>
</evidence>
<dbReference type="InterPro" id="IPR036167">
    <property type="entry name" value="tRNA_intron_Endo_cat-like_sf"/>
</dbReference>
<dbReference type="GO" id="GO:0004519">
    <property type="term" value="F:endonuclease activity"/>
    <property type="evidence" value="ECO:0007669"/>
    <property type="project" value="UniProtKB-KW"/>
</dbReference>
<keyword evidence="6" id="KW-0378">Hydrolase</keyword>
<dbReference type="SUPFAM" id="SSF53032">
    <property type="entry name" value="tRNA-intron endonuclease catalytic domain-like"/>
    <property type="match status" value="1"/>
</dbReference>
<gene>
    <name evidence="6" type="primary">TSEN15</name>
</gene>
<feature type="region of interest" description="Disordered" evidence="3">
    <location>
        <begin position="1"/>
        <end position="41"/>
    </location>
</feature>
<evidence type="ECO:0000256" key="1">
    <source>
        <dbReference type="ARBA" id="ARBA00006091"/>
    </source>
</evidence>
<dbReference type="Pfam" id="PF09631">
    <property type="entry name" value="Sen15"/>
    <property type="match status" value="1"/>
</dbReference>
<proteinExistence type="inferred from homology"/>
<accession>A0ABM1K3I4</accession>